<accession>A0A6S6M4C5</accession>
<dbReference type="InterPro" id="IPR003251">
    <property type="entry name" value="Rr_diiron-bd_dom"/>
</dbReference>
<dbReference type="InterPro" id="IPR009078">
    <property type="entry name" value="Ferritin-like_SF"/>
</dbReference>
<dbReference type="InterPro" id="IPR012347">
    <property type="entry name" value="Ferritin-like"/>
</dbReference>
<dbReference type="PANTHER" id="PTHR33531:SF7">
    <property type="entry name" value="HYPOTHETICAL MEMBRANE PROTEIN, CONSERVED"/>
    <property type="match status" value="1"/>
</dbReference>
<dbReference type="Pfam" id="PF02915">
    <property type="entry name" value="Rubrerythrin"/>
    <property type="match status" value="1"/>
</dbReference>
<dbReference type="AlphaFoldDB" id="A0A6S6M4C5"/>
<keyword evidence="3" id="KW-1185">Reference proteome</keyword>
<dbReference type="KEGG" id="gbn:GEOBRER4_12840"/>
<dbReference type="SUPFAM" id="SSF47240">
    <property type="entry name" value="Ferritin-like"/>
    <property type="match status" value="1"/>
</dbReference>
<dbReference type="RefSeq" id="WP_185244722.1">
    <property type="nucleotide sequence ID" value="NZ_AP023213.1"/>
</dbReference>
<organism evidence="2 3">
    <name type="scientific">Citrifermentans bremense</name>
    <dbReference type="NCBI Taxonomy" id="60035"/>
    <lineage>
        <taxon>Bacteria</taxon>
        <taxon>Pseudomonadati</taxon>
        <taxon>Thermodesulfobacteriota</taxon>
        <taxon>Desulfuromonadia</taxon>
        <taxon>Geobacterales</taxon>
        <taxon>Geobacteraceae</taxon>
        <taxon>Citrifermentans</taxon>
    </lineage>
</organism>
<dbReference type="EMBL" id="AP023213">
    <property type="protein sequence ID" value="BCG46534.1"/>
    <property type="molecule type" value="Genomic_DNA"/>
</dbReference>
<sequence length="161" mass="18364">MNVFDFAMKMELQGVAYYQTLADSARIPELKGIFTGLAADEQKHYDLLRGLKEGNNFGMADSTVIQQARSVFTDLIERPGARQEMQDALDAYQSALKVEAESVRLYEDMAKKEEDPVLARLYLTLANEEKSHYNILDNICEYVKRTRDDVPWREPEDSGSS</sequence>
<dbReference type="CDD" id="cd01045">
    <property type="entry name" value="Ferritin_like_AB"/>
    <property type="match status" value="1"/>
</dbReference>
<dbReference type="Gene3D" id="1.20.1260.10">
    <property type="match status" value="1"/>
</dbReference>
<feature type="domain" description="Rubrerythrin diiron-binding" evidence="1">
    <location>
        <begin position="5"/>
        <end position="138"/>
    </location>
</feature>
<evidence type="ECO:0000313" key="3">
    <source>
        <dbReference type="Proteomes" id="UP000515472"/>
    </source>
</evidence>
<dbReference type="Proteomes" id="UP000515472">
    <property type="component" value="Chromosome"/>
</dbReference>
<proteinExistence type="predicted"/>
<dbReference type="GO" id="GO:0016491">
    <property type="term" value="F:oxidoreductase activity"/>
    <property type="evidence" value="ECO:0007669"/>
    <property type="project" value="InterPro"/>
</dbReference>
<gene>
    <name evidence="2" type="ORF">GEOBRER4_n1334</name>
</gene>
<evidence type="ECO:0000259" key="1">
    <source>
        <dbReference type="Pfam" id="PF02915"/>
    </source>
</evidence>
<reference evidence="2 3" key="1">
    <citation type="submission" date="2020-06" db="EMBL/GenBank/DDBJ databases">
        <title>Interaction of electrochemicaly active bacteria, Geobacter bremensis R4 on different carbon anode.</title>
        <authorList>
            <person name="Meng L."/>
            <person name="Yoshida N."/>
        </authorList>
    </citation>
    <scope>NUCLEOTIDE SEQUENCE [LARGE SCALE GENOMIC DNA]</scope>
    <source>
        <strain evidence="2 3">R4</strain>
    </source>
</reference>
<name>A0A6S6M4C5_9BACT</name>
<evidence type="ECO:0000313" key="2">
    <source>
        <dbReference type="EMBL" id="BCG46534.1"/>
    </source>
</evidence>
<dbReference type="GO" id="GO:0046872">
    <property type="term" value="F:metal ion binding"/>
    <property type="evidence" value="ECO:0007669"/>
    <property type="project" value="InterPro"/>
</dbReference>
<protein>
    <recommendedName>
        <fullName evidence="1">Rubrerythrin diiron-binding domain-containing protein</fullName>
    </recommendedName>
</protein>
<dbReference type="PANTHER" id="PTHR33531">
    <property type="entry name" value="RUBRERYTHRIN SUBFAMILY"/>
    <property type="match status" value="1"/>
</dbReference>